<dbReference type="Proteomes" id="UP000006878">
    <property type="component" value="Chromosome"/>
</dbReference>
<keyword evidence="2" id="KW-1185">Reference proteome</keyword>
<reference evidence="2" key="2">
    <citation type="submission" date="2010-07" db="EMBL/GenBank/DDBJ databases">
        <title>Complete genome sequence of Arthrobacter arilaitensis (strain DSM 16368 / CIP 108037 / JCM 13566 / Re117).</title>
        <authorList>
            <person name="Genoscope."/>
        </authorList>
    </citation>
    <scope>NUCLEOTIDE SEQUENCE [LARGE SCALE GENOMIC DNA]</scope>
    <source>
        <strain evidence="2">DSM 16368 / CIP 108037 / IAM 15318 / JCM 13566 / Re117</strain>
    </source>
</reference>
<gene>
    <name evidence="1" type="ordered locus">AARI_32000</name>
</gene>
<proteinExistence type="predicted"/>
<dbReference type="InterPro" id="IPR016084">
    <property type="entry name" value="Haem_Oase-like_multi-hlx"/>
</dbReference>
<dbReference type="GeneID" id="303186742"/>
<accession>A0ABP1U914</accession>
<name>A0ABP1U914_GLUAR</name>
<reference evidence="2" key="1">
    <citation type="journal article" date="2010" name="PLoS ONE">
        <title>The Arthrobacter arilaitensis Re117 genome sequence reveals its genetic adaptation to the surface of cheese.</title>
        <authorList>
            <person name="Monnet C."/>
            <person name="Loux V."/>
            <person name="Gibrat J.F."/>
            <person name="Spinnler E."/>
            <person name="Barbe V."/>
            <person name="Vacherie B."/>
            <person name="Gavory F."/>
            <person name="Gourbeyre E."/>
            <person name="Siguier P."/>
            <person name="Chandler M."/>
            <person name="Elleuch R."/>
            <person name="Irlinger F."/>
            <person name="Vallaeys T."/>
        </authorList>
    </citation>
    <scope>NUCLEOTIDE SEQUENCE</scope>
    <source>
        <strain evidence="2">DSM 16368 / CIP 108037 / IAM 15318 / JCM 13566 / Re117</strain>
    </source>
</reference>
<protein>
    <recommendedName>
        <fullName evidence="3">Iron-containing redox enzyme family protein</fullName>
    </recommendedName>
</protein>
<dbReference type="SMART" id="SM01236">
    <property type="entry name" value="Haem_oxygenase_2"/>
    <property type="match status" value="1"/>
</dbReference>
<dbReference type="Gene3D" id="1.20.910.10">
    <property type="entry name" value="Heme oxygenase-like"/>
    <property type="match status" value="1"/>
</dbReference>
<evidence type="ECO:0000313" key="1">
    <source>
        <dbReference type="EMBL" id="CBT77399.1"/>
    </source>
</evidence>
<sequence length="287" mass="31360">MLYELHHRGFAEVDDRWEWDPGLISLRARIEEDFEQALRDVAGPLPSVEPMSSEVAQALFELAADDAGPSVSKFIQRQVDAAQAREFLILKSIYQLKEADPHTWAIPKLEGCAKTAMVEIQADEYGNGHLPRMHSELFRKTMRGLGLRDDFGAYIDSIPAVTLAAVNMISLFGMHRRLRGAITGHLALYEMTSSIPQAAYARGFRRLGYESPVTDYFDEHVEADAVHEQIAGRDLAGGLAEDEPDPVPDIIFGAQAAAAVDALAGAKYSDAWEAGRSALHAGAGAVV</sequence>
<evidence type="ECO:0000313" key="2">
    <source>
        <dbReference type="Proteomes" id="UP000006878"/>
    </source>
</evidence>
<evidence type="ECO:0008006" key="3">
    <source>
        <dbReference type="Google" id="ProtNLM"/>
    </source>
</evidence>
<dbReference type="EMBL" id="FQ311875">
    <property type="protein sequence ID" value="CBT77399.1"/>
    <property type="molecule type" value="Genomic_DNA"/>
</dbReference>
<dbReference type="RefSeq" id="WP_013350498.1">
    <property type="nucleotide sequence ID" value="NC_014550.1"/>
</dbReference>
<dbReference type="Pfam" id="PF14518">
    <property type="entry name" value="Haem_oxygenas_2"/>
    <property type="match status" value="1"/>
</dbReference>
<organism evidence="1 2">
    <name type="scientific">Glutamicibacter arilaitensis (strain DSM 16368 / CIP 108037 / IAM 15318 / JCM 13566 / NCIMB 14258 / Re117)</name>
    <name type="common">Arthrobacter arilaitensis</name>
    <dbReference type="NCBI Taxonomy" id="861360"/>
    <lineage>
        <taxon>Bacteria</taxon>
        <taxon>Bacillati</taxon>
        <taxon>Actinomycetota</taxon>
        <taxon>Actinomycetes</taxon>
        <taxon>Micrococcales</taxon>
        <taxon>Micrococcaceae</taxon>
        <taxon>Glutamicibacter</taxon>
    </lineage>
</organism>
<dbReference type="SUPFAM" id="SSF48613">
    <property type="entry name" value="Heme oxygenase-like"/>
    <property type="match status" value="1"/>
</dbReference>